<dbReference type="RefSeq" id="WP_179614499.1">
    <property type="nucleotide sequence ID" value="NZ_CP059163.1"/>
</dbReference>
<accession>A0A7Y9EZ28</accession>
<evidence type="ECO:0000313" key="2">
    <source>
        <dbReference type="EMBL" id="NYD56623.1"/>
    </source>
</evidence>
<reference evidence="2 3" key="1">
    <citation type="submission" date="2020-07" db="EMBL/GenBank/DDBJ databases">
        <title>Sequencing the genomes of 1000 actinobacteria strains.</title>
        <authorList>
            <person name="Klenk H.-P."/>
        </authorList>
    </citation>
    <scope>NUCLEOTIDE SEQUENCE [LARGE SCALE GENOMIC DNA]</scope>
    <source>
        <strain evidence="2 3">DSM 18965</strain>
    </source>
</reference>
<sequence>MNVGTQVRTEGRRWRALRHPTVPTYVHRADRAAWLDLAAHLGAAVTPKSLLGQLRRAHQRLPGWIEVVGVDLTGLTEISMDLAVLLCLEGRMLRVRGIDLAVVVRHDVRAPESAVQMLQRFQIWPVEGPRLDELVRAAAQARRGQRGWTSLPEGRVLPAPGPGA</sequence>
<gene>
    <name evidence="2" type="ORF">BKA08_000861</name>
</gene>
<name>A0A7Y9EZ28_9ACTN</name>
<dbReference type="EMBL" id="JACCBE010000001">
    <property type="protein sequence ID" value="NYD56623.1"/>
    <property type="molecule type" value="Genomic_DNA"/>
</dbReference>
<keyword evidence="3" id="KW-1185">Reference proteome</keyword>
<evidence type="ECO:0000313" key="3">
    <source>
        <dbReference type="Proteomes" id="UP000516957"/>
    </source>
</evidence>
<proteinExistence type="predicted"/>
<organism evidence="2 3">
    <name type="scientific">Nocardioides marinisabuli</name>
    <dbReference type="NCBI Taxonomy" id="419476"/>
    <lineage>
        <taxon>Bacteria</taxon>
        <taxon>Bacillati</taxon>
        <taxon>Actinomycetota</taxon>
        <taxon>Actinomycetes</taxon>
        <taxon>Propionibacteriales</taxon>
        <taxon>Nocardioidaceae</taxon>
        <taxon>Nocardioides</taxon>
    </lineage>
</organism>
<protein>
    <recommendedName>
        <fullName evidence="4">STAS domain-containing protein</fullName>
    </recommendedName>
</protein>
<comment type="caution">
    <text evidence="2">The sequence shown here is derived from an EMBL/GenBank/DDBJ whole genome shotgun (WGS) entry which is preliminary data.</text>
</comment>
<evidence type="ECO:0008006" key="4">
    <source>
        <dbReference type="Google" id="ProtNLM"/>
    </source>
</evidence>
<dbReference type="AlphaFoldDB" id="A0A7Y9EZ28"/>
<evidence type="ECO:0000256" key="1">
    <source>
        <dbReference type="SAM" id="MobiDB-lite"/>
    </source>
</evidence>
<dbReference type="Proteomes" id="UP000516957">
    <property type="component" value="Unassembled WGS sequence"/>
</dbReference>
<feature type="region of interest" description="Disordered" evidence="1">
    <location>
        <begin position="145"/>
        <end position="164"/>
    </location>
</feature>